<evidence type="ECO:0000313" key="1">
    <source>
        <dbReference type="EMBL" id="TFK59519.1"/>
    </source>
</evidence>
<evidence type="ECO:0000313" key="2">
    <source>
        <dbReference type="Proteomes" id="UP000308600"/>
    </source>
</evidence>
<proteinExistence type="predicted"/>
<gene>
    <name evidence="1" type="ORF">BDN72DRAFT_597042</name>
</gene>
<protein>
    <submittedName>
        <fullName evidence="1">Uncharacterized protein</fullName>
    </submittedName>
</protein>
<name>A0ACD3A2B0_9AGAR</name>
<accession>A0ACD3A2B0</accession>
<dbReference type="EMBL" id="ML208955">
    <property type="protein sequence ID" value="TFK59519.1"/>
    <property type="molecule type" value="Genomic_DNA"/>
</dbReference>
<dbReference type="Proteomes" id="UP000308600">
    <property type="component" value="Unassembled WGS sequence"/>
</dbReference>
<organism evidence="1 2">
    <name type="scientific">Pluteus cervinus</name>
    <dbReference type="NCBI Taxonomy" id="181527"/>
    <lineage>
        <taxon>Eukaryota</taxon>
        <taxon>Fungi</taxon>
        <taxon>Dikarya</taxon>
        <taxon>Basidiomycota</taxon>
        <taxon>Agaricomycotina</taxon>
        <taxon>Agaricomycetes</taxon>
        <taxon>Agaricomycetidae</taxon>
        <taxon>Agaricales</taxon>
        <taxon>Pluteineae</taxon>
        <taxon>Pluteaceae</taxon>
        <taxon>Pluteus</taxon>
    </lineage>
</organism>
<keyword evidence="2" id="KW-1185">Reference proteome</keyword>
<reference evidence="1 2" key="1">
    <citation type="journal article" date="2019" name="Nat. Ecol. Evol.">
        <title>Megaphylogeny resolves global patterns of mushroom evolution.</title>
        <authorList>
            <person name="Varga T."/>
            <person name="Krizsan K."/>
            <person name="Foldi C."/>
            <person name="Dima B."/>
            <person name="Sanchez-Garcia M."/>
            <person name="Sanchez-Ramirez S."/>
            <person name="Szollosi G.J."/>
            <person name="Szarkandi J.G."/>
            <person name="Papp V."/>
            <person name="Albert L."/>
            <person name="Andreopoulos W."/>
            <person name="Angelini C."/>
            <person name="Antonin V."/>
            <person name="Barry K.W."/>
            <person name="Bougher N.L."/>
            <person name="Buchanan P."/>
            <person name="Buyck B."/>
            <person name="Bense V."/>
            <person name="Catcheside P."/>
            <person name="Chovatia M."/>
            <person name="Cooper J."/>
            <person name="Damon W."/>
            <person name="Desjardin D."/>
            <person name="Finy P."/>
            <person name="Geml J."/>
            <person name="Haridas S."/>
            <person name="Hughes K."/>
            <person name="Justo A."/>
            <person name="Karasinski D."/>
            <person name="Kautmanova I."/>
            <person name="Kiss B."/>
            <person name="Kocsube S."/>
            <person name="Kotiranta H."/>
            <person name="LaButti K.M."/>
            <person name="Lechner B.E."/>
            <person name="Liimatainen K."/>
            <person name="Lipzen A."/>
            <person name="Lukacs Z."/>
            <person name="Mihaltcheva S."/>
            <person name="Morgado L.N."/>
            <person name="Niskanen T."/>
            <person name="Noordeloos M.E."/>
            <person name="Ohm R.A."/>
            <person name="Ortiz-Santana B."/>
            <person name="Ovrebo C."/>
            <person name="Racz N."/>
            <person name="Riley R."/>
            <person name="Savchenko A."/>
            <person name="Shiryaev A."/>
            <person name="Soop K."/>
            <person name="Spirin V."/>
            <person name="Szebenyi C."/>
            <person name="Tomsovsky M."/>
            <person name="Tulloss R.E."/>
            <person name="Uehling J."/>
            <person name="Grigoriev I.V."/>
            <person name="Vagvolgyi C."/>
            <person name="Papp T."/>
            <person name="Martin F.M."/>
            <person name="Miettinen O."/>
            <person name="Hibbett D.S."/>
            <person name="Nagy L.G."/>
        </authorList>
    </citation>
    <scope>NUCLEOTIDE SEQUENCE [LARGE SCALE GENOMIC DNA]</scope>
    <source>
        <strain evidence="1 2">NL-1719</strain>
    </source>
</reference>
<sequence>MGGFERLDNGRVLHPPTLIVLLEDGQIDVEELGRVTKARINDSSKGDILSKGIVALQTTWFVFECLARLQQGLVLLELEVVTLAFAVLNTLTYAFWWHKPLDVLCPIHLHILPPREAPNAQPPISKSTETSNSPPPTPSSLVVNLGSTEEDASLLRLDSGIVEVKQKREPEAQGVTPVAWQKVVEGMAGAGKSVSGLVGTIWEGLCAVGRDIKEDVWGTVWERLIKGPFVAVAWPLNELFADEEVHDDAAHVSTFYAVEIVSGRLVLLYSSCLIGIIFGAIHFLSWHSAFPTHTQLLLWRISSIALVAEPFCLALENVLGGIAGGEPSFETLKEGLVSSLFFFFLITAAILGPMVYIIARMCLLVLAFLTLRSPPTAFQTISWTAYIPHL</sequence>